<keyword evidence="3" id="KW-1185">Reference proteome</keyword>
<dbReference type="EMBL" id="JACIES010000001">
    <property type="protein sequence ID" value="MBB4025070.1"/>
    <property type="molecule type" value="Genomic_DNA"/>
</dbReference>
<dbReference type="RefSeq" id="WP_164720149.1">
    <property type="nucleotide sequence ID" value="NZ_AP028155.1"/>
</dbReference>
<feature type="compositionally biased region" description="Basic and acidic residues" evidence="1">
    <location>
        <begin position="34"/>
        <end position="49"/>
    </location>
</feature>
<organism evidence="2 3">
    <name type="scientific">Butyricimonas faecihominis</name>
    <dbReference type="NCBI Taxonomy" id="1472416"/>
    <lineage>
        <taxon>Bacteria</taxon>
        <taxon>Pseudomonadati</taxon>
        <taxon>Bacteroidota</taxon>
        <taxon>Bacteroidia</taxon>
        <taxon>Bacteroidales</taxon>
        <taxon>Odoribacteraceae</taxon>
        <taxon>Butyricimonas</taxon>
    </lineage>
</organism>
<dbReference type="Proteomes" id="UP000546007">
    <property type="component" value="Unassembled WGS sequence"/>
</dbReference>
<evidence type="ECO:0000313" key="3">
    <source>
        <dbReference type="Proteomes" id="UP000546007"/>
    </source>
</evidence>
<name>A0A7W6MXR3_9BACT</name>
<dbReference type="AlphaFoldDB" id="A0A7W6MXR3"/>
<dbReference type="GeneID" id="93101280"/>
<protein>
    <submittedName>
        <fullName evidence="2">Uncharacterized protein YaiI (UPF0178 family)</fullName>
    </submittedName>
</protein>
<sequence>MNEITKKKISKKLTGRPKSATTKYRIKKSLQNRKLSDTHKKNISESLKEYHKRKKE</sequence>
<accession>A0A7W6MXR3</accession>
<evidence type="ECO:0000313" key="2">
    <source>
        <dbReference type="EMBL" id="MBB4025070.1"/>
    </source>
</evidence>
<comment type="caution">
    <text evidence="2">The sequence shown here is derived from an EMBL/GenBank/DDBJ whole genome shotgun (WGS) entry which is preliminary data.</text>
</comment>
<evidence type="ECO:0000256" key="1">
    <source>
        <dbReference type="SAM" id="MobiDB-lite"/>
    </source>
</evidence>
<proteinExistence type="predicted"/>
<reference evidence="2 3" key="1">
    <citation type="submission" date="2020-08" db="EMBL/GenBank/DDBJ databases">
        <title>Genomic Encyclopedia of Type Strains, Phase IV (KMG-IV): sequencing the most valuable type-strain genomes for metagenomic binning, comparative biology and taxonomic classification.</title>
        <authorList>
            <person name="Goeker M."/>
        </authorList>
    </citation>
    <scope>NUCLEOTIDE SEQUENCE [LARGE SCALE GENOMIC DNA]</scope>
    <source>
        <strain evidence="2 3">DSM 105721</strain>
    </source>
</reference>
<feature type="region of interest" description="Disordered" evidence="1">
    <location>
        <begin position="1"/>
        <end position="56"/>
    </location>
</feature>
<gene>
    <name evidence="2" type="ORF">GGR14_000831</name>
</gene>